<dbReference type="CDD" id="cd00118">
    <property type="entry name" value="LysM"/>
    <property type="match status" value="1"/>
</dbReference>
<dbReference type="InterPro" id="IPR018392">
    <property type="entry name" value="LysM"/>
</dbReference>
<dbReference type="AlphaFoldDB" id="A0AAU7C2C7"/>
<dbReference type="EMBL" id="CP154878">
    <property type="protein sequence ID" value="XBG95147.1"/>
    <property type="molecule type" value="Genomic_DNA"/>
</dbReference>
<feature type="compositionally biased region" description="Polar residues" evidence="1">
    <location>
        <begin position="91"/>
        <end position="104"/>
    </location>
</feature>
<gene>
    <name evidence="4" type="ORF">ABC765_08775</name>
</gene>
<feature type="chain" id="PRO_5043470345" evidence="2">
    <location>
        <begin position="32"/>
        <end position="276"/>
    </location>
</feature>
<keyword evidence="2" id="KW-0732">Signal</keyword>
<dbReference type="Gene3D" id="3.10.350.10">
    <property type="entry name" value="LysM domain"/>
    <property type="match status" value="1"/>
</dbReference>
<organism evidence="4">
    <name type="scientific">Limosilactobacillus allomucosae</name>
    <dbReference type="NCBI Taxonomy" id="3142938"/>
    <lineage>
        <taxon>Bacteria</taxon>
        <taxon>Bacillati</taxon>
        <taxon>Bacillota</taxon>
        <taxon>Bacilli</taxon>
        <taxon>Lactobacillales</taxon>
        <taxon>Lactobacillaceae</taxon>
        <taxon>Limosilactobacillus</taxon>
    </lineage>
</organism>
<dbReference type="InterPro" id="IPR036779">
    <property type="entry name" value="LysM_dom_sf"/>
</dbReference>
<evidence type="ECO:0000256" key="2">
    <source>
        <dbReference type="SAM" id="SignalP"/>
    </source>
</evidence>
<dbReference type="RefSeq" id="WP_347980266.1">
    <property type="nucleotide sequence ID" value="NZ_CP154878.1"/>
</dbReference>
<feature type="signal peptide" evidence="2">
    <location>
        <begin position="1"/>
        <end position="31"/>
    </location>
</feature>
<dbReference type="SUPFAM" id="SSF54106">
    <property type="entry name" value="LysM domain"/>
    <property type="match status" value="1"/>
</dbReference>
<evidence type="ECO:0000256" key="1">
    <source>
        <dbReference type="SAM" id="MobiDB-lite"/>
    </source>
</evidence>
<sequence>MKISKKAVKISAAVAGAVALGTVGTAITANADTVYTVQSGDTLSGISAKLGHNLDFVDQLASKNNIANKNLIYVGQKLVIADDGEVSSATSEQAATLPSATAENTATAQDSTAQSADSAAQSTAADTSAEQAASDAAAAQAASDAAASQAAASQAAASQAAAQAQAAQQQSAQVQATTYSANTYSTNTTTTATTTSYTSTVSGDEAAAKAWIANKESGGSYTAQNGQYYGKYQLSSSYLNGDYSAENQEKVADSYVASRYGSWTAAQQFWQTHGWY</sequence>
<proteinExistence type="predicted"/>
<name>A0AAU7C2C7_9LACO</name>
<dbReference type="SMART" id="SM00257">
    <property type="entry name" value="LysM"/>
    <property type="match status" value="1"/>
</dbReference>
<dbReference type="KEGG" id="lalo:ABC765_08775"/>
<feature type="region of interest" description="Disordered" evidence="1">
    <location>
        <begin position="91"/>
        <end position="128"/>
    </location>
</feature>
<dbReference type="PROSITE" id="PS51782">
    <property type="entry name" value="LYSM"/>
    <property type="match status" value="1"/>
</dbReference>
<feature type="compositionally biased region" description="Low complexity" evidence="1">
    <location>
        <begin position="105"/>
        <end position="128"/>
    </location>
</feature>
<protein>
    <submittedName>
        <fullName evidence="4">LysM domain-containing protein</fullName>
    </submittedName>
</protein>
<accession>A0AAU7C2C7</accession>
<reference evidence="4" key="1">
    <citation type="submission" date="2024-04" db="EMBL/GenBank/DDBJ databases">
        <title>Limosilactobacillus allomucosae sp. nov., a novel species isolated from wild boar faecal samples as a potential probiotics for domestic pigs.</title>
        <authorList>
            <person name="Chen B."/>
        </authorList>
    </citation>
    <scope>NUCLEOTIDE SEQUENCE</scope>
    <source>
        <strain evidence="4">WILCCON 0051</strain>
    </source>
</reference>
<feature type="domain" description="LysM" evidence="3">
    <location>
        <begin position="33"/>
        <end position="80"/>
    </location>
</feature>
<dbReference type="Pfam" id="PF01476">
    <property type="entry name" value="LysM"/>
    <property type="match status" value="1"/>
</dbReference>
<evidence type="ECO:0000313" key="4">
    <source>
        <dbReference type="EMBL" id="XBG95147.1"/>
    </source>
</evidence>
<evidence type="ECO:0000259" key="3">
    <source>
        <dbReference type="PROSITE" id="PS51782"/>
    </source>
</evidence>